<keyword evidence="2" id="KW-1185">Reference proteome</keyword>
<evidence type="ECO:0000313" key="1">
    <source>
        <dbReference type="EMBL" id="MBS4199472.1"/>
    </source>
</evidence>
<name>A0A942YKB2_9BACI</name>
<dbReference type="SUPFAM" id="SSF140415">
    <property type="entry name" value="YppE-like"/>
    <property type="match status" value="1"/>
</dbReference>
<dbReference type="RefSeq" id="WP_213110149.1">
    <property type="nucleotide sequence ID" value="NZ_JAGYPJ010000001.1"/>
</dbReference>
<dbReference type="Pfam" id="PF08807">
    <property type="entry name" value="DUF1798"/>
    <property type="match status" value="1"/>
</dbReference>
<proteinExistence type="predicted"/>
<organism evidence="1 2">
    <name type="scientific">Lederbergia citrisecunda</name>
    <dbReference type="NCBI Taxonomy" id="2833583"/>
    <lineage>
        <taxon>Bacteria</taxon>
        <taxon>Bacillati</taxon>
        <taxon>Bacillota</taxon>
        <taxon>Bacilli</taxon>
        <taxon>Bacillales</taxon>
        <taxon>Bacillaceae</taxon>
        <taxon>Lederbergia</taxon>
    </lineage>
</organism>
<reference evidence="1 2" key="1">
    <citation type="submission" date="2021-05" db="EMBL/GenBank/DDBJ databases">
        <title>Novel Bacillus species.</title>
        <authorList>
            <person name="Liu G."/>
        </authorList>
    </citation>
    <scope>NUCLEOTIDE SEQUENCE [LARGE SCALE GENOMIC DNA]</scope>
    <source>
        <strain evidence="1 2">FJAT-49732</strain>
    </source>
</reference>
<evidence type="ECO:0000313" key="2">
    <source>
        <dbReference type="Proteomes" id="UP000682713"/>
    </source>
</evidence>
<protein>
    <submittedName>
        <fullName evidence="1">YppE family protein</fullName>
    </submittedName>
</protein>
<dbReference type="InterPro" id="IPR023351">
    <property type="entry name" value="YppE-like_sf"/>
</dbReference>
<dbReference type="Gene3D" id="1.20.120.440">
    <property type="entry name" value="YppE-like"/>
    <property type="match status" value="1"/>
</dbReference>
<comment type="caution">
    <text evidence="1">The sequence shown here is derived from an EMBL/GenBank/DDBJ whole genome shotgun (WGS) entry which is preliminary data.</text>
</comment>
<dbReference type="AlphaFoldDB" id="A0A942YKB2"/>
<dbReference type="EMBL" id="JAGYPJ010000001">
    <property type="protein sequence ID" value="MBS4199472.1"/>
    <property type="molecule type" value="Genomic_DNA"/>
</dbReference>
<dbReference type="InterPro" id="IPR014913">
    <property type="entry name" value="YppE-like"/>
</dbReference>
<sequence length="121" mass="14270">MKIDELRNLTETLLQYNEEAKKNFILSRETGKQGDFFKEVKPFADKVKDCCEQWEPLAMEWVMSESPKNLHALQIRNTAENIQMVSVRAFFPDTSLNKFKSHIQSIDFILRRMLERLEVSS</sequence>
<accession>A0A942YKB2</accession>
<gene>
    <name evidence="1" type="ORF">KHA93_07385</name>
</gene>
<dbReference type="Proteomes" id="UP000682713">
    <property type="component" value="Unassembled WGS sequence"/>
</dbReference>